<reference evidence="2 3" key="1">
    <citation type="journal article" date="2023" name="Microb. Genom.">
        <title>Mesoterricola silvestris gen. nov., sp. nov., Mesoterricola sediminis sp. nov., Geothrix oryzae sp. nov., Geothrix edaphica sp. nov., Geothrix rubra sp. nov., and Geothrix limicola sp. nov., six novel members of Acidobacteriota isolated from soils.</title>
        <authorList>
            <person name="Weisberg A.J."/>
            <person name="Pearce E."/>
            <person name="Kramer C.G."/>
            <person name="Chang J.H."/>
            <person name="Clarke C.R."/>
        </authorList>
    </citation>
    <scope>NUCLEOTIDE SEQUENCE [LARGE SCALE GENOMIC DNA]</scope>
    <source>
        <strain evidence="2 3">NE20-4-1</strain>
    </source>
</reference>
<dbReference type="Proteomes" id="UP001282474">
    <property type="component" value="Unassembled WGS sequence"/>
</dbReference>
<organism evidence="2 3">
    <name type="scientific">Streptomyces caniscabiei</name>
    <dbReference type="NCBI Taxonomy" id="2746961"/>
    <lineage>
        <taxon>Bacteria</taxon>
        <taxon>Bacillati</taxon>
        <taxon>Actinomycetota</taxon>
        <taxon>Actinomycetes</taxon>
        <taxon>Kitasatosporales</taxon>
        <taxon>Streptomycetaceae</taxon>
        <taxon>Streptomyces</taxon>
    </lineage>
</organism>
<proteinExistence type="predicted"/>
<evidence type="ECO:0000256" key="1">
    <source>
        <dbReference type="SAM" id="Phobius"/>
    </source>
</evidence>
<evidence type="ECO:0008006" key="4">
    <source>
        <dbReference type="Google" id="ProtNLM"/>
    </source>
</evidence>
<accession>A0ABU4N0J3</accession>
<feature type="transmembrane region" description="Helical" evidence="1">
    <location>
        <begin position="7"/>
        <end position="26"/>
    </location>
</feature>
<sequence length="77" mass="8511">MRFRTLASNVLLPAVTALAIVTAWIWSTGSTAMSALTVIGLALASAGASMTVEWLVRQVRRAWRRRTRPPRHRKPAV</sequence>
<dbReference type="RefSeq" id="WP_193382889.1">
    <property type="nucleotide sequence ID" value="NZ_JABXWI010000031.1"/>
</dbReference>
<keyword evidence="1" id="KW-0472">Membrane</keyword>
<name>A0ABU4N0J3_9ACTN</name>
<comment type="caution">
    <text evidence="2">The sequence shown here is derived from an EMBL/GenBank/DDBJ whole genome shotgun (WGS) entry which is preliminary data.</text>
</comment>
<protein>
    <recommendedName>
        <fullName evidence="4">Secreted protein</fullName>
    </recommendedName>
</protein>
<keyword evidence="1" id="KW-1133">Transmembrane helix</keyword>
<gene>
    <name evidence="2" type="ORF">PV383_36185</name>
</gene>
<dbReference type="EMBL" id="JARAWJ010000039">
    <property type="protein sequence ID" value="MDX3042584.1"/>
    <property type="molecule type" value="Genomic_DNA"/>
</dbReference>
<keyword evidence="3" id="KW-1185">Reference proteome</keyword>
<evidence type="ECO:0000313" key="2">
    <source>
        <dbReference type="EMBL" id="MDX3042584.1"/>
    </source>
</evidence>
<keyword evidence="1" id="KW-0812">Transmembrane</keyword>
<evidence type="ECO:0000313" key="3">
    <source>
        <dbReference type="Proteomes" id="UP001282474"/>
    </source>
</evidence>
<feature type="transmembrane region" description="Helical" evidence="1">
    <location>
        <begin position="32"/>
        <end position="56"/>
    </location>
</feature>